<organism evidence="1 2">
    <name type="scientific">Ameca splendens</name>
    <dbReference type="NCBI Taxonomy" id="208324"/>
    <lineage>
        <taxon>Eukaryota</taxon>
        <taxon>Metazoa</taxon>
        <taxon>Chordata</taxon>
        <taxon>Craniata</taxon>
        <taxon>Vertebrata</taxon>
        <taxon>Euteleostomi</taxon>
        <taxon>Actinopterygii</taxon>
        <taxon>Neopterygii</taxon>
        <taxon>Teleostei</taxon>
        <taxon>Neoteleostei</taxon>
        <taxon>Acanthomorphata</taxon>
        <taxon>Ovalentaria</taxon>
        <taxon>Atherinomorphae</taxon>
        <taxon>Cyprinodontiformes</taxon>
        <taxon>Goodeidae</taxon>
        <taxon>Ameca</taxon>
    </lineage>
</organism>
<evidence type="ECO:0000313" key="1">
    <source>
        <dbReference type="EMBL" id="MEQ2301593.1"/>
    </source>
</evidence>
<reference evidence="1 2" key="1">
    <citation type="submission" date="2021-06" db="EMBL/GenBank/DDBJ databases">
        <authorList>
            <person name="Palmer J.M."/>
        </authorList>
    </citation>
    <scope>NUCLEOTIDE SEQUENCE [LARGE SCALE GENOMIC DNA]</scope>
    <source>
        <strain evidence="1 2">AS_MEX2019</strain>
        <tissue evidence="1">Muscle</tissue>
    </source>
</reference>
<keyword evidence="2" id="KW-1185">Reference proteome</keyword>
<sequence>SRKSCYDLNKPPILQRGQAERGKKENGGIYPSGAELLLLISTSCRTSTMIRDCIIRQWHVNEIAQTGCEIGKLIGNGSYGSAFIFCAIMEETN</sequence>
<accession>A0ABV0Z826</accession>
<dbReference type="Proteomes" id="UP001469553">
    <property type="component" value="Unassembled WGS sequence"/>
</dbReference>
<comment type="caution">
    <text evidence="1">The sequence shown here is derived from an EMBL/GenBank/DDBJ whole genome shotgun (WGS) entry which is preliminary data.</text>
</comment>
<evidence type="ECO:0000313" key="2">
    <source>
        <dbReference type="Proteomes" id="UP001469553"/>
    </source>
</evidence>
<proteinExistence type="predicted"/>
<dbReference type="EMBL" id="JAHRIP010053536">
    <property type="protein sequence ID" value="MEQ2301593.1"/>
    <property type="molecule type" value="Genomic_DNA"/>
</dbReference>
<protein>
    <submittedName>
        <fullName evidence="1">Uncharacterized protein</fullName>
    </submittedName>
</protein>
<feature type="non-terminal residue" evidence="1">
    <location>
        <position position="1"/>
    </location>
</feature>
<gene>
    <name evidence="1" type="ORF">AMECASPLE_037697</name>
</gene>
<name>A0ABV0Z826_9TELE</name>